<reference evidence="2" key="1">
    <citation type="submission" date="2023-10" db="EMBL/GenBank/DDBJ databases">
        <authorList>
            <person name="Chen Y."/>
            <person name="Shah S."/>
            <person name="Dougan E. K."/>
            <person name="Thang M."/>
            <person name="Chan C."/>
        </authorList>
    </citation>
    <scope>NUCLEOTIDE SEQUENCE [LARGE SCALE GENOMIC DNA]</scope>
</reference>
<evidence type="ECO:0000313" key="2">
    <source>
        <dbReference type="EMBL" id="CAK0854255.1"/>
    </source>
</evidence>
<comment type="caution">
    <text evidence="2">The sequence shown here is derived from an EMBL/GenBank/DDBJ whole genome shotgun (WGS) entry which is preliminary data.</text>
</comment>
<organism evidence="2 3">
    <name type="scientific">Prorocentrum cordatum</name>
    <dbReference type="NCBI Taxonomy" id="2364126"/>
    <lineage>
        <taxon>Eukaryota</taxon>
        <taxon>Sar</taxon>
        <taxon>Alveolata</taxon>
        <taxon>Dinophyceae</taxon>
        <taxon>Prorocentrales</taxon>
        <taxon>Prorocentraceae</taxon>
        <taxon>Prorocentrum</taxon>
    </lineage>
</organism>
<feature type="region of interest" description="Disordered" evidence="1">
    <location>
        <begin position="80"/>
        <end position="108"/>
    </location>
</feature>
<gene>
    <name evidence="2" type="ORF">PCOR1329_LOCUS45422</name>
</gene>
<proteinExistence type="predicted"/>
<name>A0ABN9U916_9DINO</name>
<evidence type="ECO:0000256" key="1">
    <source>
        <dbReference type="SAM" id="MobiDB-lite"/>
    </source>
</evidence>
<sequence>MAKAKQDVKDEYKNYSKGRDAEWIAKFKKYGATRVDPQTGEYLYRRIELQGSDILLHEQELATTNTTGNAPMDKCTPVKYKRSAGGMKSSGSKDKAAPQPAAPSGECSKVLGESTRLDALLSGIDVDEIPWMKPFKAQVENSIKALNTVKVAMTATLQGKPPKDLDMASMNDKIDEDVMKMAW</sequence>
<keyword evidence="3" id="KW-1185">Reference proteome</keyword>
<accession>A0ABN9U916</accession>
<dbReference type="EMBL" id="CAUYUJ010015462">
    <property type="protein sequence ID" value="CAK0854255.1"/>
    <property type="molecule type" value="Genomic_DNA"/>
</dbReference>
<protein>
    <submittedName>
        <fullName evidence="2">Uncharacterized protein</fullName>
    </submittedName>
</protein>
<evidence type="ECO:0000313" key="3">
    <source>
        <dbReference type="Proteomes" id="UP001189429"/>
    </source>
</evidence>
<dbReference type="Proteomes" id="UP001189429">
    <property type="component" value="Unassembled WGS sequence"/>
</dbReference>